<keyword evidence="5" id="KW-0067">ATP-binding</keyword>
<comment type="similarity">
    <text evidence="1">Belongs to the zeta toxin family.</text>
</comment>
<protein>
    <recommendedName>
        <fullName evidence="6">UDP-N-acetylglucosamine kinase</fullName>
        <ecNumber evidence="2">2.7.1.176</ecNumber>
    </recommendedName>
    <alternativeName>
        <fullName evidence="6">UDP-N-acetylglucosamine kinase</fullName>
    </alternativeName>
</protein>
<name>A0A1G6B6N7_9STRE</name>
<dbReference type="InterPro" id="IPR010488">
    <property type="entry name" value="Zeta_toxin_domain"/>
</dbReference>
<evidence type="ECO:0000256" key="6">
    <source>
        <dbReference type="ARBA" id="ARBA00032897"/>
    </source>
</evidence>
<evidence type="ECO:0000256" key="4">
    <source>
        <dbReference type="ARBA" id="ARBA00022741"/>
    </source>
</evidence>
<dbReference type="Proteomes" id="UP000182508">
    <property type="component" value="Unassembled WGS sequence"/>
</dbReference>
<evidence type="ECO:0000313" key="9">
    <source>
        <dbReference type="EMBL" id="SDB16271.1"/>
    </source>
</evidence>
<keyword evidence="4" id="KW-0547">Nucleotide-binding</keyword>
<dbReference type="PANTHER" id="PTHR39206:SF1">
    <property type="entry name" value="SLL8004 PROTEIN"/>
    <property type="match status" value="1"/>
</dbReference>
<proteinExistence type="inferred from homology"/>
<dbReference type="Gene3D" id="3.40.50.300">
    <property type="entry name" value="P-loop containing nucleotide triphosphate hydrolases"/>
    <property type="match status" value="1"/>
</dbReference>
<evidence type="ECO:0000256" key="3">
    <source>
        <dbReference type="ARBA" id="ARBA00022649"/>
    </source>
</evidence>
<dbReference type="GO" id="GO:0016301">
    <property type="term" value="F:kinase activity"/>
    <property type="evidence" value="ECO:0007669"/>
    <property type="project" value="InterPro"/>
</dbReference>
<dbReference type="GO" id="GO:0005524">
    <property type="term" value="F:ATP binding"/>
    <property type="evidence" value="ECO:0007669"/>
    <property type="project" value="UniProtKB-KW"/>
</dbReference>
<sequence>MEDKSLVYAKEHKREFLNQLIADKDIRPIKDAIFMAGSPGAGKTEVAEALSMVISNLVVIDADDFRSKFPDYNGRNSSQFQRGAAYLVDFSFTEILKKSYSFILDGTFAIGKAKQNVERALNRDYQVTIYYVHQDPLIAWNFTKKRQEKQGRLVPKETFINAYFKSRQNILELKSQLGDSIRLHIVQKDYQNNISDIQFDVDSIELLLPEKYTREDLEEKLYD</sequence>
<reference evidence="9 10" key="1">
    <citation type="submission" date="2016-10" db="EMBL/GenBank/DDBJ databases">
        <authorList>
            <person name="de Groot N.N."/>
        </authorList>
    </citation>
    <scope>NUCLEOTIDE SEQUENCE [LARGE SCALE GENOMIC DNA]</scope>
    <source>
        <strain evidence="9 10">A-4</strain>
    </source>
</reference>
<dbReference type="SUPFAM" id="SSF52540">
    <property type="entry name" value="P-loop containing nucleoside triphosphate hydrolases"/>
    <property type="match status" value="1"/>
</dbReference>
<dbReference type="InterPro" id="IPR027417">
    <property type="entry name" value="P-loop_NTPase"/>
</dbReference>
<evidence type="ECO:0000256" key="5">
    <source>
        <dbReference type="ARBA" id="ARBA00022840"/>
    </source>
</evidence>
<dbReference type="RefSeq" id="WP_074485690.1">
    <property type="nucleotide sequence ID" value="NZ_FMXP01000009.1"/>
</dbReference>
<evidence type="ECO:0000313" key="10">
    <source>
        <dbReference type="Proteomes" id="UP000182508"/>
    </source>
</evidence>
<dbReference type="Pfam" id="PF06414">
    <property type="entry name" value="Zeta_toxin"/>
    <property type="match status" value="1"/>
</dbReference>
<accession>A0A1G6B6N7</accession>
<dbReference type="EMBL" id="FMXP01000009">
    <property type="protein sequence ID" value="SDB16271.1"/>
    <property type="molecule type" value="Genomic_DNA"/>
</dbReference>
<dbReference type="STRING" id="439219.SAMN02910293_00827"/>
<evidence type="ECO:0000256" key="2">
    <source>
        <dbReference type="ARBA" id="ARBA00011963"/>
    </source>
</evidence>
<dbReference type="AlphaFoldDB" id="A0A1G6B6N7"/>
<dbReference type="eggNOG" id="COG4185">
    <property type="taxonomic scope" value="Bacteria"/>
</dbReference>
<feature type="domain" description="Zeta toxin" evidence="8">
    <location>
        <begin position="30"/>
        <end position="194"/>
    </location>
</feature>
<gene>
    <name evidence="9" type="ORF">SAMN02910293_00827</name>
</gene>
<evidence type="ECO:0000256" key="7">
    <source>
        <dbReference type="ARBA" id="ARBA00048178"/>
    </source>
</evidence>
<evidence type="ECO:0000259" key="8">
    <source>
        <dbReference type="Pfam" id="PF06414"/>
    </source>
</evidence>
<evidence type="ECO:0000256" key="1">
    <source>
        <dbReference type="ARBA" id="ARBA00009104"/>
    </source>
</evidence>
<keyword evidence="10" id="KW-1185">Reference proteome</keyword>
<organism evidence="9 10">
    <name type="scientific">Streptococcus henryi</name>
    <dbReference type="NCBI Taxonomy" id="439219"/>
    <lineage>
        <taxon>Bacteria</taxon>
        <taxon>Bacillati</taxon>
        <taxon>Bacillota</taxon>
        <taxon>Bacilli</taxon>
        <taxon>Lactobacillales</taxon>
        <taxon>Streptococcaceae</taxon>
        <taxon>Streptococcus</taxon>
    </lineage>
</organism>
<comment type="catalytic activity">
    <reaction evidence="7">
        <text>UDP-N-acetyl-alpha-D-glucosamine + ATP = UDP-N-acetyl-alpha-D-glucosamine 3'-phosphate + ADP + H(+)</text>
        <dbReference type="Rhea" id="RHEA:32671"/>
        <dbReference type="ChEBI" id="CHEBI:15378"/>
        <dbReference type="ChEBI" id="CHEBI:30616"/>
        <dbReference type="ChEBI" id="CHEBI:57705"/>
        <dbReference type="ChEBI" id="CHEBI:64353"/>
        <dbReference type="ChEBI" id="CHEBI:456216"/>
        <dbReference type="EC" id="2.7.1.176"/>
    </reaction>
</comment>
<dbReference type="EC" id="2.7.1.176" evidence="2"/>
<keyword evidence="3" id="KW-1277">Toxin-antitoxin system</keyword>
<dbReference type="PANTHER" id="PTHR39206">
    <property type="entry name" value="SLL8004 PROTEIN"/>
    <property type="match status" value="1"/>
</dbReference>